<dbReference type="EMBL" id="JAPYKS010000044">
    <property type="protein sequence ID" value="MEI9412977.1"/>
    <property type="molecule type" value="Genomic_DNA"/>
</dbReference>
<feature type="region of interest" description="Disordered" evidence="1">
    <location>
        <begin position="57"/>
        <end position="79"/>
    </location>
</feature>
<protein>
    <submittedName>
        <fullName evidence="3">Uncharacterized protein</fullName>
    </submittedName>
</protein>
<evidence type="ECO:0000256" key="1">
    <source>
        <dbReference type="SAM" id="MobiDB-lite"/>
    </source>
</evidence>
<proteinExistence type="predicted"/>
<reference evidence="3 4" key="1">
    <citation type="submission" date="2022-12" db="EMBL/GenBank/DDBJ databases">
        <authorList>
            <person name="Muema E."/>
        </authorList>
    </citation>
    <scope>NUCLEOTIDE SEQUENCE [LARGE SCALE GENOMIC DNA]</scope>
    <source>
        <strain evidence="4">1326</strain>
    </source>
</reference>
<dbReference type="RefSeq" id="WP_140715762.1">
    <property type="nucleotide sequence ID" value="NZ_JAPYKS010000044.1"/>
</dbReference>
<feature type="signal peptide" evidence="2">
    <location>
        <begin position="1"/>
        <end position="24"/>
    </location>
</feature>
<feature type="chain" id="PRO_5045098301" evidence="2">
    <location>
        <begin position="25"/>
        <end position="79"/>
    </location>
</feature>
<keyword evidence="4" id="KW-1185">Reference proteome</keyword>
<gene>
    <name evidence="3" type="ORF">O7A60_30165</name>
</gene>
<accession>A0ABU8L4Q6</accession>
<organism evidence="3 4">
    <name type="scientific">Mesorhizobium salmacidum</name>
    <dbReference type="NCBI Taxonomy" id="3015171"/>
    <lineage>
        <taxon>Bacteria</taxon>
        <taxon>Pseudomonadati</taxon>
        <taxon>Pseudomonadota</taxon>
        <taxon>Alphaproteobacteria</taxon>
        <taxon>Hyphomicrobiales</taxon>
        <taxon>Phyllobacteriaceae</taxon>
        <taxon>Mesorhizobium</taxon>
    </lineage>
</organism>
<comment type="caution">
    <text evidence="3">The sequence shown here is derived from an EMBL/GenBank/DDBJ whole genome shotgun (WGS) entry which is preliminary data.</text>
</comment>
<dbReference type="Proteomes" id="UP001387293">
    <property type="component" value="Unassembled WGS sequence"/>
</dbReference>
<evidence type="ECO:0000313" key="3">
    <source>
        <dbReference type="EMBL" id="MEI9412977.1"/>
    </source>
</evidence>
<sequence>MTAFLRNTLLAAAAVSALTGSALAGQTIPSCANTNLNDLWAGRCCGAAGASDCLGGGHGGQDHGDHGRGGNGGSTAGKK</sequence>
<name>A0ABU8L4Q6_9HYPH</name>
<keyword evidence="2" id="KW-0732">Signal</keyword>
<evidence type="ECO:0000256" key="2">
    <source>
        <dbReference type="SAM" id="SignalP"/>
    </source>
</evidence>
<evidence type="ECO:0000313" key="4">
    <source>
        <dbReference type="Proteomes" id="UP001387293"/>
    </source>
</evidence>
<feature type="compositionally biased region" description="Gly residues" evidence="1">
    <location>
        <begin position="69"/>
        <end position="79"/>
    </location>
</feature>